<proteinExistence type="predicted"/>
<evidence type="ECO:0000313" key="1">
    <source>
        <dbReference type="EMBL" id="EOD04288.1"/>
    </source>
</evidence>
<name>R1B411_EMIHU</name>
<gene>
    <name evidence="1" type="ORF">EMIHUDRAFT_250635</name>
</gene>
<accession>R1B411</accession>
<reference evidence="1" key="1">
    <citation type="submission" date="2012-07" db="EMBL/GenBank/DDBJ databases">
        <title>Genome variability drives Emilianias global distribution.</title>
        <authorList>
            <consortium name="DOE Joint Genome Institute"/>
            <person name="Read B."/>
            <person name="Kegel J."/>
            <person name="Klute M."/>
            <person name="Kuo A."/>
            <person name="Lefebvre S.C."/>
            <person name="Maumus F."/>
            <person name="Mayer C."/>
            <person name="Miller J."/>
            <person name="Allen A."/>
            <person name="Bidle K."/>
            <person name="Borodovsky M."/>
            <person name="Bowler C."/>
            <person name="Brownlee C."/>
            <person name="Claverie J.-M."/>
            <person name="Cock M."/>
            <person name="De Vargas C."/>
            <person name="Elias M."/>
            <person name="Frickenhaus S."/>
            <person name="Gladyshev V.N."/>
            <person name="Gonzalez K."/>
            <person name="Guda C."/>
            <person name="Hadaegh A."/>
            <person name="Herman E."/>
            <person name="Iglesias-Rodriguez D."/>
            <person name="Jones B."/>
            <person name="Lawson T."/>
            <person name="Leese F."/>
            <person name="Lin Y.-C."/>
            <person name="Lindquist E."/>
            <person name="Lobanov A."/>
            <person name="Lucas S."/>
            <person name="Malik S.-H.B."/>
            <person name="Marsh M.E."/>
            <person name="Mock T."/>
            <person name="Monier A."/>
            <person name="Moreau H."/>
            <person name="Mueller-Roeber B."/>
            <person name="Napier J."/>
            <person name="Ogata H."/>
            <person name="Parker M."/>
            <person name="Probert I."/>
            <person name="Quesneville H."/>
            <person name="Raines C."/>
            <person name="Rensing S."/>
            <person name="Riano-Pachon D.M."/>
            <person name="Richier S."/>
            <person name="Rokitta S."/>
            <person name="Salamov A."/>
            <person name="Sarno A.F."/>
            <person name="Schmutz J."/>
            <person name="Schroeder D."/>
            <person name="Shiraiwa Y."/>
            <person name="Soanes D.M."/>
            <person name="Valentin K."/>
            <person name="Van Der Giezen M."/>
            <person name="Van Der Peer Y."/>
            <person name="Vardi A."/>
            <person name="Verret F."/>
            <person name="Von Dassow P."/>
            <person name="Wheeler G."/>
            <person name="Williams B."/>
            <person name="Wilson W."/>
            <person name="Wolfe G."/>
            <person name="Wurch L.L."/>
            <person name="Young J."/>
            <person name="Dacks J.B."/>
            <person name="Delwiche C.F."/>
            <person name="Dyhrman S."/>
            <person name="Glockner G."/>
            <person name="John U."/>
            <person name="Richards T."/>
            <person name="Worden A.Z."/>
            <person name="Zhang X."/>
            <person name="Grigoriev I.V."/>
        </authorList>
    </citation>
    <scope>NUCLEOTIDE SEQUENCE</scope>
    <source>
        <strain evidence="1">CCMP1516</strain>
    </source>
</reference>
<sequence>MPPRRGGGKNVPNAWAAAEVTVVLDCLKSKDFLSTHAPDLAESPPSFPSITVQEACQRDSWQNQLCVAVARAVQARTGEHNNQQVRPLGSVALKLGQMRKHALARTSDERAALDEFDVASFMTAATDAKP</sequence>
<organism evidence="1">
    <name type="scientific">Emiliania huxleyi</name>
    <name type="common">Coccolithophore</name>
    <name type="synonym">Pontosphaera huxleyi</name>
    <dbReference type="NCBI Taxonomy" id="2903"/>
    <lineage>
        <taxon>Eukaryota</taxon>
        <taxon>Haptista</taxon>
        <taxon>Haptophyta</taxon>
        <taxon>Prymnesiophyceae</taxon>
        <taxon>Isochrysidales</taxon>
        <taxon>Noelaerhabdaceae</taxon>
        <taxon>Emiliania</taxon>
    </lineage>
</organism>
<feature type="non-terminal residue" evidence="1">
    <location>
        <position position="130"/>
    </location>
</feature>
<dbReference type="EMBL" id="KB870548">
    <property type="protein sequence ID" value="EOD04288.1"/>
    <property type="molecule type" value="Genomic_DNA"/>
</dbReference>
<dbReference type="AlphaFoldDB" id="R1B411"/>
<dbReference type="GeneID" id="17250438"/>
<dbReference type="KEGG" id="ehx:EMIHUDRAFT_250635"/>
<protein>
    <submittedName>
        <fullName evidence="1">Uncharacterized protein</fullName>
    </submittedName>
</protein>
<dbReference type="RefSeq" id="XP_005756717.1">
    <property type="nucleotide sequence ID" value="XM_005756660.1"/>
</dbReference>
<dbReference type="HOGENOM" id="CLU_1954482_0_0_1"/>